<reference evidence="3 4" key="1">
    <citation type="submission" date="2024-01" db="EMBL/GenBank/DDBJ databases">
        <title>Complete genome of Cladobotryum mycophilum ATHUM6906.</title>
        <authorList>
            <person name="Christinaki A.C."/>
            <person name="Myridakis A.I."/>
            <person name="Kouvelis V.N."/>
        </authorList>
    </citation>
    <scope>NUCLEOTIDE SEQUENCE [LARGE SCALE GENOMIC DNA]</scope>
    <source>
        <strain evidence="3 4">ATHUM6906</strain>
    </source>
</reference>
<dbReference type="NCBIfam" id="TIGR04306">
    <property type="entry name" value="salvage_TenA"/>
    <property type="match status" value="1"/>
</dbReference>
<proteinExistence type="predicted"/>
<dbReference type="PANTHER" id="PTHR20858:SF17">
    <property type="entry name" value="HYDROXYMETHYLPYRIMIDINE_PHOSPHOMETHYLPYRIMIDINE KINASE THI20-RELATED"/>
    <property type="match status" value="1"/>
</dbReference>
<dbReference type="Pfam" id="PF03070">
    <property type="entry name" value="TENA_THI-4"/>
    <property type="match status" value="1"/>
</dbReference>
<dbReference type="GO" id="GO:0016301">
    <property type="term" value="F:kinase activity"/>
    <property type="evidence" value="ECO:0007669"/>
    <property type="project" value="UniProtKB-KW"/>
</dbReference>
<dbReference type="InterPro" id="IPR004305">
    <property type="entry name" value="Thiaminase-2/PQQC"/>
</dbReference>
<feature type="domain" description="Pyridoxamine kinase/Phosphomethylpyrimidine kinase" evidence="2">
    <location>
        <begin position="1"/>
        <end position="243"/>
    </location>
</feature>
<evidence type="ECO:0000259" key="1">
    <source>
        <dbReference type="Pfam" id="PF03070"/>
    </source>
</evidence>
<keyword evidence="3" id="KW-0808">Transferase</keyword>
<dbReference type="Pfam" id="PF08543">
    <property type="entry name" value="Phos_pyr_kin"/>
    <property type="match status" value="1"/>
</dbReference>
<dbReference type="SUPFAM" id="SSF48613">
    <property type="entry name" value="Heme oxygenase-like"/>
    <property type="match status" value="1"/>
</dbReference>
<dbReference type="Proteomes" id="UP001338125">
    <property type="component" value="Unassembled WGS sequence"/>
</dbReference>
<evidence type="ECO:0000259" key="2">
    <source>
        <dbReference type="Pfam" id="PF08543"/>
    </source>
</evidence>
<dbReference type="InterPro" id="IPR013749">
    <property type="entry name" value="PM/HMP-P_kinase-1"/>
</dbReference>
<comment type="caution">
    <text evidence="3">The sequence shown here is derived from an EMBL/GenBank/DDBJ whole genome shotgun (WGS) entry which is preliminary data.</text>
</comment>
<dbReference type="NCBIfam" id="TIGR00097">
    <property type="entry name" value="HMP-P_kinase"/>
    <property type="match status" value="1"/>
</dbReference>
<organism evidence="3 4">
    <name type="scientific">Cladobotryum mycophilum</name>
    <dbReference type="NCBI Taxonomy" id="491253"/>
    <lineage>
        <taxon>Eukaryota</taxon>
        <taxon>Fungi</taxon>
        <taxon>Dikarya</taxon>
        <taxon>Ascomycota</taxon>
        <taxon>Pezizomycotina</taxon>
        <taxon>Sordariomycetes</taxon>
        <taxon>Hypocreomycetidae</taxon>
        <taxon>Hypocreales</taxon>
        <taxon>Hypocreaceae</taxon>
        <taxon>Cladobotryum</taxon>
    </lineage>
</organism>
<dbReference type="InterPro" id="IPR004399">
    <property type="entry name" value="HMP/HMP-P_kinase_dom"/>
</dbReference>
<dbReference type="PANTHER" id="PTHR20858">
    <property type="entry name" value="PHOSPHOMETHYLPYRIMIDINE KINASE"/>
    <property type="match status" value="1"/>
</dbReference>
<keyword evidence="4" id="KW-1185">Reference proteome</keyword>
<sequence>MTATTALTVQNTTGVKGVHVIPAEFVGQQIEACIEDIGVDVVKTGMLASAETIEIISKLMVKHKVPALVVDPVMVSTSGAQLLPQEAIKELVEHLLPHTTILTPNIPEANLLLSHIDSSAQDIQSVDDIESIARKIQALGPKWVLVKGGHLPFRADLTVARTDEEKKAVVDVLVGPSGEVFKLESSWQQSTSTHGTGCSLASAIAARLAQGMDVPMAVRAACRYIEAAIRAAPNLGAGHGPLDHFHSTYTLPFSPGYFVEYLLEHPVVKDAWKGYLHHPFVMALGNGTLPLDSFKGYIVQDYLYLIHFARAVALGAYKSKDLKEIARSSEVVAHIIRETSLHVEYCKSFGISEAEIIATEEHPACTAYTRYVLEVGQSEDWLALQMSLAPCLLGYGALAKMLEAHVDTVRDGNVYWKWIESYAGAEYGEAVKIGNELLEKYIVLQSPSRIEELVKIFAHATKMEIEFWEMYAHK</sequence>
<dbReference type="InterPro" id="IPR016084">
    <property type="entry name" value="Haem_Oase-like_multi-hlx"/>
</dbReference>
<accession>A0ABR0SQW4</accession>
<evidence type="ECO:0000313" key="3">
    <source>
        <dbReference type="EMBL" id="KAK5994571.1"/>
    </source>
</evidence>
<evidence type="ECO:0000313" key="4">
    <source>
        <dbReference type="Proteomes" id="UP001338125"/>
    </source>
</evidence>
<feature type="domain" description="Thiaminase-2/PQQC" evidence="1">
    <location>
        <begin position="265"/>
        <end position="471"/>
    </location>
</feature>
<keyword evidence="3" id="KW-0418">Kinase</keyword>
<dbReference type="SUPFAM" id="SSF53613">
    <property type="entry name" value="Ribokinase-like"/>
    <property type="match status" value="1"/>
</dbReference>
<dbReference type="InterPro" id="IPR027574">
    <property type="entry name" value="Thiaminase_II"/>
</dbReference>
<gene>
    <name evidence="3" type="ORF">PT974_05050</name>
</gene>
<protein>
    <submittedName>
        <fullName evidence="3">Hydroxymethylpyrimidine/phosphomethylpyrimidine kinase 2</fullName>
    </submittedName>
</protein>
<name>A0ABR0SQW4_9HYPO</name>
<dbReference type="Gene3D" id="1.20.910.10">
    <property type="entry name" value="Heme oxygenase-like"/>
    <property type="match status" value="1"/>
</dbReference>
<dbReference type="CDD" id="cd01169">
    <property type="entry name" value="HMPP_kinase"/>
    <property type="match status" value="1"/>
</dbReference>
<dbReference type="EMBL" id="JAVFKD010000010">
    <property type="protein sequence ID" value="KAK5994571.1"/>
    <property type="molecule type" value="Genomic_DNA"/>
</dbReference>
<dbReference type="CDD" id="cd19367">
    <property type="entry name" value="TenA_C_ScTHI20-like"/>
    <property type="match status" value="1"/>
</dbReference>
<dbReference type="InterPro" id="IPR029056">
    <property type="entry name" value="Ribokinase-like"/>
</dbReference>
<dbReference type="Gene3D" id="3.40.1190.20">
    <property type="match status" value="1"/>
</dbReference>